<feature type="chain" id="PRO_5041998964" evidence="2">
    <location>
        <begin position="24"/>
        <end position="308"/>
    </location>
</feature>
<dbReference type="Pfam" id="PF00144">
    <property type="entry name" value="Beta-lactamase"/>
    <property type="match status" value="1"/>
</dbReference>
<dbReference type="PANTHER" id="PTHR46825:SF15">
    <property type="entry name" value="BETA-LACTAMASE-RELATED DOMAIN-CONTAINING PROTEIN"/>
    <property type="match status" value="1"/>
</dbReference>
<keyword evidence="5" id="KW-1185">Reference proteome</keyword>
<organism evidence="4 5">
    <name type="scientific">Mycena albidolilacea</name>
    <dbReference type="NCBI Taxonomy" id="1033008"/>
    <lineage>
        <taxon>Eukaryota</taxon>
        <taxon>Fungi</taxon>
        <taxon>Dikarya</taxon>
        <taxon>Basidiomycota</taxon>
        <taxon>Agaricomycotina</taxon>
        <taxon>Agaricomycetes</taxon>
        <taxon>Agaricomycetidae</taxon>
        <taxon>Agaricales</taxon>
        <taxon>Marasmiineae</taxon>
        <taxon>Mycenaceae</taxon>
        <taxon>Mycena</taxon>
    </lineage>
</organism>
<sequence>MHLLSQFLILQSVLLLFTAGSNSNHLQQRPFLLDDIAGRILNAQDFNTPGGVGVAVVQKTPESGWRVETKGYGLAKVDGTRVTEDTLFGIGSNSKLFDVLATGLLISNSSLSPRISWDLKIASFVPEWKLMDPTASSQTTIQDVMSHRTGMPRHDFIFPSDTVPDIYNNHMYTLLSYFPPLLTGIPFEIYVNDFILKPLGMNSTTYFSKTAVESGHLADGMGRDGVNQTEDVFGLGRVRAYPFWAPNEGNPGNVLSGLGGFISNVKDMEIWLQTLLGEGRHPADGETVIPEDVIRRVASGVTIAIPAA</sequence>
<dbReference type="InterPro" id="IPR050491">
    <property type="entry name" value="AmpC-like"/>
</dbReference>
<dbReference type="SUPFAM" id="SSF56601">
    <property type="entry name" value="beta-lactamase/transpeptidase-like"/>
    <property type="match status" value="1"/>
</dbReference>
<dbReference type="EMBL" id="JARIHO010000132">
    <property type="protein sequence ID" value="KAJ7301556.1"/>
    <property type="molecule type" value="Genomic_DNA"/>
</dbReference>
<comment type="similarity">
    <text evidence="1">Belongs to the peptidase S12 family.</text>
</comment>
<evidence type="ECO:0000313" key="5">
    <source>
        <dbReference type="Proteomes" id="UP001218218"/>
    </source>
</evidence>
<reference evidence="4" key="1">
    <citation type="submission" date="2023-03" db="EMBL/GenBank/DDBJ databases">
        <title>Massive genome expansion in bonnet fungi (Mycena s.s.) driven by repeated elements and novel gene families across ecological guilds.</title>
        <authorList>
            <consortium name="Lawrence Berkeley National Laboratory"/>
            <person name="Harder C.B."/>
            <person name="Miyauchi S."/>
            <person name="Viragh M."/>
            <person name="Kuo A."/>
            <person name="Thoen E."/>
            <person name="Andreopoulos B."/>
            <person name="Lu D."/>
            <person name="Skrede I."/>
            <person name="Drula E."/>
            <person name="Henrissat B."/>
            <person name="Morin E."/>
            <person name="Kohler A."/>
            <person name="Barry K."/>
            <person name="LaButti K."/>
            <person name="Morin E."/>
            <person name="Salamov A."/>
            <person name="Lipzen A."/>
            <person name="Mereny Z."/>
            <person name="Hegedus B."/>
            <person name="Baldrian P."/>
            <person name="Stursova M."/>
            <person name="Weitz H."/>
            <person name="Taylor A."/>
            <person name="Grigoriev I.V."/>
            <person name="Nagy L.G."/>
            <person name="Martin F."/>
            <person name="Kauserud H."/>
        </authorList>
    </citation>
    <scope>NUCLEOTIDE SEQUENCE</scope>
    <source>
        <strain evidence="4">CBHHK002</strain>
    </source>
</reference>
<evidence type="ECO:0000259" key="3">
    <source>
        <dbReference type="Pfam" id="PF00144"/>
    </source>
</evidence>
<proteinExistence type="inferred from homology"/>
<dbReference type="InterPro" id="IPR001466">
    <property type="entry name" value="Beta-lactam-related"/>
</dbReference>
<dbReference type="InterPro" id="IPR012338">
    <property type="entry name" value="Beta-lactam/transpept-like"/>
</dbReference>
<feature type="signal peptide" evidence="2">
    <location>
        <begin position="1"/>
        <end position="23"/>
    </location>
</feature>
<protein>
    <submittedName>
        <fullName evidence="4">Beta-lactamase/transpeptidase-like protein</fullName>
    </submittedName>
</protein>
<feature type="domain" description="Beta-lactamase-related" evidence="3">
    <location>
        <begin position="62"/>
        <end position="283"/>
    </location>
</feature>
<comment type="caution">
    <text evidence="4">The sequence shown here is derived from an EMBL/GenBank/DDBJ whole genome shotgun (WGS) entry which is preliminary data.</text>
</comment>
<evidence type="ECO:0000256" key="1">
    <source>
        <dbReference type="ARBA" id="ARBA00038215"/>
    </source>
</evidence>
<dbReference type="Proteomes" id="UP001218218">
    <property type="component" value="Unassembled WGS sequence"/>
</dbReference>
<name>A0AAD6YY93_9AGAR</name>
<keyword evidence="2" id="KW-0732">Signal</keyword>
<accession>A0AAD6YY93</accession>
<dbReference type="PANTHER" id="PTHR46825">
    <property type="entry name" value="D-ALANYL-D-ALANINE-CARBOXYPEPTIDASE/ENDOPEPTIDASE AMPH"/>
    <property type="match status" value="1"/>
</dbReference>
<dbReference type="Gene3D" id="3.40.710.10">
    <property type="entry name" value="DD-peptidase/beta-lactamase superfamily"/>
    <property type="match status" value="1"/>
</dbReference>
<evidence type="ECO:0000313" key="4">
    <source>
        <dbReference type="EMBL" id="KAJ7301556.1"/>
    </source>
</evidence>
<evidence type="ECO:0000256" key="2">
    <source>
        <dbReference type="SAM" id="SignalP"/>
    </source>
</evidence>
<dbReference type="AlphaFoldDB" id="A0AAD6YY93"/>
<gene>
    <name evidence="4" type="ORF">DFH08DRAFT_919096</name>
</gene>